<reference evidence="1 2" key="1">
    <citation type="submission" date="2012-04" db="EMBL/GenBank/DDBJ databases">
        <title>The Genome Sequence of Bacillus cereus VD154.</title>
        <authorList>
            <consortium name="The Broad Institute Genome Sequencing Platform"/>
            <consortium name="The Broad Institute Genome Sequencing Center for Infectious Disease"/>
            <person name="Feldgarden M."/>
            <person name="Van der Auwera G.A."/>
            <person name="Mahillon J."/>
            <person name="Duprez V."/>
            <person name="Timmery S."/>
            <person name="Mattelet C."/>
            <person name="Dierick K."/>
            <person name="Sun M."/>
            <person name="Yu Z."/>
            <person name="Zhu L."/>
            <person name="Hu X."/>
            <person name="Shank E.B."/>
            <person name="Swiecicka I."/>
            <person name="Hansen B.M."/>
            <person name="Andrup L."/>
            <person name="Young S.K."/>
            <person name="Zeng Q."/>
            <person name="Gargeya S."/>
            <person name="Fitzgerald M."/>
            <person name="Haas B."/>
            <person name="Abouelleil A."/>
            <person name="Alvarado L."/>
            <person name="Arachchi H.M."/>
            <person name="Berlin A."/>
            <person name="Chapman S.B."/>
            <person name="Goldberg J."/>
            <person name="Griggs A."/>
            <person name="Gujja S."/>
            <person name="Hansen M."/>
            <person name="Howarth C."/>
            <person name="Imamovic A."/>
            <person name="Larimer J."/>
            <person name="McCowen C."/>
            <person name="Montmayeur A."/>
            <person name="Murphy C."/>
            <person name="Neiman D."/>
            <person name="Pearson M."/>
            <person name="Priest M."/>
            <person name="Roberts A."/>
            <person name="Saif S."/>
            <person name="Shea T."/>
            <person name="Sisk P."/>
            <person name="Sykes S."/>
            <person name="Wortman J."/>
            <person name="Nusbaum C."/>
            <person name="Birren B."/>
        </authorList>
    </citation>
    <scope>NUCLEOTIDE SEQUENCE [LARGE SCALE GENOMIC DNA]</scope>
    <source>
        <strain evidence="1 2">VD154</strain>
    </source>
</reference>
<sequence>MDSNKCKETIYCKPKYIINNTYTEKEITYIHPIIHINREHVRYMPRHVYEEQTITEVIDPGPSDCCDNEESQPTSCHCRRCRRRNCWNWL</sequence>
<protein>
    <recommendedName>
        <fullName evidence="3">Spore coat protein D</fullName>
    </recommendedName>
</protein>
<name>A0A9W5KR98_BACCE</name>
<dbReference type="RefSeq" id="WP_000377992.1">
    <property type="nucleotide sequence ID" value="NZ_JH791885.1"/>
</dbReference>
<proteinExistence type="predicted"/>
<comment type="caution">
    <text evidence="1">The sequence shown here is derived from an EMBL/GenBank/DDBJ whole genome shotgun (WGS) entry which is preliminary data.</text>
</comment>
<evidence type="ECO:0000313" key="1">
    <source>
        <dbReference type="EMBL" id="EJR62421.1"/>
    </source>
</evidence>
<evidence type="ECO:0008006" key="3">
    <source>
        <dbReference type="Google" id="ProtNLM"/>
    </source>
</evidence>
<dbReference type="AlphaFoldDB" id="A0A9W5KR98"/>
<dbReference type="Proteomes" id="UP000006967">
    <property type="component" value="Unassembled WGS sequence"/>
</dbReference>
<dbReference type="EMBL" id="AHFG01000093">
    <property type="protein sequence ID" value="EJR62421.1"/>
    <property type="molecule type" value="Genomic_DNA"/>
</dbReference>
<evidence type="ECO:0000313" key="2">
    <source>
        <dbReference type="Proteomes" id="UP000006967"/>
    </source>
</evidence>
<accession>A0A9W5KR98</accession>
<gene>
    <name evidence="1" type="ORF">IK5_05922</name>
</gene>
<organism evidence="1 2">
    <name type="scientific">Bacillus cereus VD154</name>
    <dbReference type="NCBI Taxonomy" id="1053238"/>
    <lineage>
        <taxon>Bacteria</taxon>
        <taxon>Bacillati</taxon>
        <taxon>Bacillota</taxon>
        <taxon>Bacilli</taxon>
        <taxon>Bacillales</taxon>
        <taxon>Bacillaceae</taxon>
        <taxon>Bacillus</taxon>
        <taxon>Bacillus cereus group</taxon>
    </lineage>
</organism>